<organism evidence="1 2">
    <name type="scientific">Panicum virgatum</name>
    <name type="common">Blackwell switchgrass</name>
    <dbReference type="NCBI Taxonomy" id="38727"/>
    <lineage>
        <taxon>Eukaryota</taxon>
        <taxon>Viridiplantae</taxon>
        <taxon>Streptophyta</taxon>
        <taxon>Embryophyta</taxon>
        <taxon>Tracheophyta</taxon>
        <taxon>Spermatophyta</taxon>
        <taxon>Magnoliopsida</taxon>
        <taxon>Liliopsida</taxon>
        <taxon>Poales</taxon>
        <taxon>Poaceae</taxon>
        <taxon>PACMAD clade</taxon>
        <taxon>Panicoideae</taxon>
        <taxon>Panicodae</taxon>
        <taxon>Paniceae</taxon>
        <taxon>Panicinae</taxon>
        <taxon>Panicum</taxon>
        <taxon>Panicum sect. Hiantes</taxon>
    </lineage>
</organism>
<evidence type="ECO:0000313" key="2">
    <source>
        <dbReference type="Proteomes" id="UP000823388"/>
    </source>
</evidence>
<protein>
    <submittedName>
        <fullName evidence="1">Uncharacterized protein</fullName>
    </submittedName>
</protein>
<dbReference type="AlphaFoldDB" id="A0A8T0USC1"/>
<comment type="caution">
    <text evidence="1">The sequence shown here is derived from an EMBL/GenBank/DDBJ whole genome shotgun (WGS) entry which is preliminary data.</text>
</comment>
<proteinExistence type="predicted"/>
<sequence length="268" mass="29468">MKTNSVPRRSVNLILCSIQCMYAIKYVDLCPSLTVSKSFELADLPSPVPPRYSFPTTSTPRRFCSSEQRRRRLHPFHAYAGEAQICGQRGRIRRRRAEIRRLLWPGRRRLPPGPDPMPARTDPVAAGLDPVVFVAGGVEAQRDPRSSCGGASGPAPWRGVRRAARVPRHHRERGARCPRGVLLLGGCSTPAPASEAVAAARRRGVVGVRGLERRYGAEVVKCGSNLCQLGEQAPVHARQPAGVAQQDGRRGAVRRALLRRSQSARWVQ</sequence>
<gene>
    <name evidence="1" type="ORF">PVAP13_3KG161100</name>
</gene>
<dbReference type="EMBL" id="CM029041">
    <property type="protein sequence ID" value="KAG2625018.1"/>
    <property type="molecule type" value="Genomic_DNA"/>
</dbReference>
<dbReference type="Proteomes" id="UP000823388">
    <property type="component" value="Chromosome 3K"/>
</dbReference>
<accession>A0A8T0USC1</accession>
<evidence type="ECO:0000313" key="1">
    <source>
        <dbReference type="EMBL" id="KAG2625018.1"/>
    </source>
</evidence>
<reference evidence="1" key="1">
    <citation type="submission" date="2020-05" db="EMBL/GenBank/DDBJ databases">
        <title>WGS assembly of Panicum virgatum.</title>
        <authorList>
            <person name="Lovell J.T."/>
            <person name="Jenkins J."/>
            <person name="Shu S."/>
            <person name="Juenger T.E."/>
            <person name="Schmutz J."/>
        </authorList>
    </citation>
    <scope>NUCLEOTIDE SEQUENCE</scope>
    <source>
        <strain evidence="1">AP13</strain>
    </source>
</reference>
<name>A0A8T0USC1_PANVG</name>
<keyword evidence="2" id="KW-1185">Reference proteome</keyword>